<dbReference type="SUPFAM" id="SSF160527">
    <property type="entry name" value="V-type ATPase subunit E-like"/>
    <property type="match status" value="1"/>
</dbReference>
<dbReference type="STRING" id="996166.SAMN05192554_10679"/>
<dbReference type="GO" id="GO:0046961">
    <property type="term" value="F:proton-transporting ATPase activity, rotational mechanism"/>
    <property type="evidence" value="ECO:0007669"/>
    <property type="project" value="InterPro"/>
</dbReference>
<evidence type="ECO:0000256" key="7">
    <source>
        <dbReference type="ARBA" id="ARBA00023310"/>
    </source>
</evidence>
<feature type="compositionally biased region" description="Acidic residues" evidence="9">
    <location>
        <begin position="26"/>
        <end position="45"/>
    </location>
</feature>
<feature type="region of interest" description="Disordered" evidence="9">
    <location>
        <begin position="15"/>
        <end position="64"/>
    </location>
</feature>
<dbReference type="AlphaFoldDB" id="A0A1G9VF44"/>
<dbReference type="HAMAP" id="MF_00311">
    <property type="entry name" value="ATP_synth_E_arch"/>
    <property type="match status" value="1"/>
</dbReference>
<dbReference type="OrthoDB" id="4691at2157"/>
<comment type="subcellular location">
    <subcellularLocation>
        <location evidence="8">Cell membrane</location>
        <topology evidence="8">Peripheral membrane protein</topology>
    </subcellularLocation>
</comment>
<comment type="function">
    <text evidence="8">Component of the A-type ATP synthase that produces ATP from ADP in the presence of a proton gradient across the membrane.</text>
</comment>
<evidence type="ECO:0000256" key="6">
    <source>
        <dbReference type="ARBA" id="ARBA00023136"/>
    </source>
</evidence>
<evidence type="ECO:0000313" key="11">
    <source>
        <dbReference type="Proteomes" id="UP000199370"/>
    </source>
</evidence>
<keyword evidence="7 8" id="KW-0066">ATP synthesis</keyword>
<keyword evidence="3 8" id="KW-1003">Cell membrane</keyword>
<dbReference type="InterPro" id="IPR038495">
    <property type="entry name" value="ATPase_E_C"/>
</dbReference>
<dbReference type="Gene3D" id="3.30.2320.30">
    <property type="entry name" value="ATP synthase, E subunit, C-terminal"/>
    <property type="match status" value="1"/>
</dbReference>
<organism evidence="10 11">
    <name type="scientific">Haloarchaeobius iranensis</name>
    <dbReference type="NCBI Taxonomy" id="996166"/>
    <lineage>
        <taxon>Archaea</taxon>
        <taxon>Methanobacteriati</taxon>
        <taxon>Methanobacteriota</taxon>
        <taxon>Stenosarchaea group</taxon>
        <taxon>Halobacteria</taxon>
        <taxon>Halobacteriales</taxon>
        <taxon>Halorubellaceae</taxon>
        <taxon>Haloarchaeobius</taxon>
    </lineage>
</organism>
<dbReference type="RefSeq" id="WP_089732283.1">
    <property type="nucleotide sequence ID" value="NZ_FNIA01000006.1"/>
</dbReference>
<dbReference type="GO" id="GO:0005886">
    <property type="term" value="C:plasma membrane"/>
    <property type="evidence" value="ECO:0007669"/>
    <property type="project" value="UniProtKB-SubCell"/>
</dbReference>
<feature type="compositionally biased region" description="Basic and acidic residues" evidence="9">
    <location>
        <begin position="46"/>
        <end position="64"/>
    </location>
</feature>
<sequence length="194" mass="21983">MTLETVVEDIREEARARAEEIRGEGEAEAESLVEAAEADAEETLEAAERRAERNVEQERERELSSAKLEAKQMRLEARRDVLESVRDSVEEAIVDLEGEDREELTRALLDDAATEFEDADGVLVHGRADDQALVEEILADYDGYEWAGEYDCLGGVVVESDESRLRVNNTFDSVVEDVWEDELKEISTRLFDEQ</sequence>
<dbReference type="Pfam" id="PF01991">
    <property type="entry name" value="vATP-synt_E"/>
    <property type="match status" value="1"/>
</dbReference>
<dbReference type="Proteomes" id="UP000199370">
    <property type="component" value="Unassembled WGS sequence"/>
</dbReference>
<evidence type="ECO:0000256" key="4">
    <source>
        <dbReference type="ARBA" id="ARBA00022781"/>
    </source>
</evidence>
<evidence type="ECO:0000256" key="1">
    <source>
        <dbReference type="ARBA" id="ARBA00005901"/>
    </source>
</evidence>
<reference evidence="10 11" key="1">
    <citation type="submission" date="2016-10" db="EMBL/GenBank/DDBJ databases">
        <authorList>
            <person name="de Groot N.N."/>
        </authorList>
    </citation>
    <scope>NUCLEOTIDE SEQUENCE [LARGE SCALE GENOMIC DNA]</scope>
    <source>
        <strain evidence="11">EB21,IBRC-M 10013,KCTC 4048</strain>
    </source>
</reference>
<evidence type="ECO:0000256" key="8">
    <source>
        <dbReference type="HAMAP-Rule" id="MF_00311"/>
    </source>
</evidence>
<keyword evidence="6 8" id="KW-0472">Membrane</keyword>
<keyword evidence="4 8" id="KW-0375">Hydrogen ion transport</keyword>
<evidence type="ECO:0000256" key="5">
    <source>
        <dbReference type="ARBA" id="ARBA00023065"/>
    </source>
</evidence>
<dbReference type="Gene3D" id="1.20.5.620">
    <property type="entry name" value="F1F0 ATP synthase subunit B, membrane domain"/>
    <property type="match status" value="1"/>
</dbReference>
<evidence type="ECO:0000256" key="2">
    <source>
        <dbReference type="ARBA" id="ARBA00022448"/>
    </source>
</evidence>
<comment type="similarity">
    <text evidence="1 8">Belongs to the V-ATPase E subunit family.</text>
</comment>
<name>A0A1G9VF44_9EURY</name>
<dbReference type="GO" id="GO:0033178">
    <property type="term" value="C:proton-transporting two-sector ATPase complex, catalytic domain"/>
    <property type="evidence" value="ECO:0007669"/>
    <property type="project" value="InterPro"/>
</dbReference>
<accession>A0A1G9VF44</accession>
<protein>
    <recommendedName>
        <fullName evidence="8">A-type ATP synthase subunit E</fullName>
    </recommendedName>
</protein>
<feature type="compositionally biased region" description="Basic and acidic residues" evidence="9">
    <location>
        <begin position="15"/>
        <end position="25"/>
    </location>
</feature>
<evidence type="ECO:0000313" key="10">
    <source>
        <dbReference type="EMBL" id="SDM70804.1"/>
    </source>
</evidence>
<evidence type="ECO:0000256" key="3">
    <source>
        <dbReference type="ARBA" id="ARBA00022475"/>
    </source>
</evidence>
<dbReference type="GO" id="GO:0005524">
    <property type="term" value="F:ATP binding"/>
    <property type="evidence" value="ECO:0007669"/>
    <property type="project" value="UniProtKB-UniRule"/>
</dbReference>
<keyword evidence="11" id="KW-1185">Reference proteome</keyword>
<comment type="subunit">
    <text evidence="8">Has multiple subunits with at least A(3), B(3), C, D, E, F, H, I and proteolipid K(x).</text>
</comment>
<dbReference type="GO" id="GO:0042777">
    <property type="term" value="P:proton motive force-driven plasma membrane ATP synthesis"/>
    <property type="evidence" value="ECO:0007669"/>
    <property type="project" value="UniProtKB-UniRule"/>
</dbReference>
<dbReference type="EMBL" id="FNIA01000006">
    <property type="protein sequence ID" value="SDM70804.1"/>
    <property type="molecule type" value="Genomic_DNA"/>
</dbReference>
<gene>
    <name evidence="8" type="primary">atpE</name>
    <name evidence="10" type="ORF">SAMN05192554_10679</name>
</gene>
<keyword evidence="5 8" id="KW-0406">Ion transport</keyword>
<evidence type="ECO:0000256" key="9">
    <source>
        <dbReference type="SAM" id="MobiDB-lite"/>
    </source>
</evidence>
<dbReference type="GO" id="GO:0046933">
    <property type="term" value="F:proton-transporting ATP synthase activity, rotational mechanism"/>
    <property type="evidence" value="ECO:0007669"/>
    <property type="project" value="UniProtKB-UniRule"/>
</dbReference>
<proteinExistence type="inferred from homology"/>
<dbReference type="InterPro" id="IPR002842">
    <property type="entry name" value="ATPase_V1_Esu"/>
</dbReference>
<dbReference type="NCBIfam" id="NF002629">
    <property type="entry name" value="PRK02292.1"/>
    <property type="match status" value="1"/>
</dbReference>
<dbReference type="PANTHER" id="PTHR45715">
    <property type="entry name" value="ATPASE H+-TRANSPORTING V1 SUBUNIT E1A-RELATED"/>
    <property type="match status" value="1"/>
</dbReference>
<keyword evidence="2 8" id="KW-0813">Transport</keyword>